<evidence type="ECO:0000313" key="5">
    <source>
        <dbReference type="Proteomes" id="UP000321058"/>
    </source>
</evidence>
<dbReference type="Gene3D" id="3.40.50.150">
    <property type="entry name" value="Vaccinia Virus protein VP39"/>
    <property type="match status" value="1"/>
</dbReference>
<dbReference type="GO" id="GO:0008168">
    <property type="term" value="F:methyltransferase activity"/>
    <property type="evidence" value="ECO:0007669"/>
    <property type="project" value="UniProtKB-KW"/>
</dbReference>
<evidence type="ECO:0000313" key="4">
    <source>
        <dbReference type="EMBL" id="GEP54317.1"/>
    </source>
</evidence>
<protein>
    <recommendedName>
        <fullName evidence="6">Methyltransferase domain-containing protein</fullName>
    </recommendedName>
</protein>
<dbReference type="Proteomes" id="UP000321058">
    <property type="component" value="Unassembled WGS sequence"/>
</dbReference>
<comment type="caution">
    <text evidence="4">The sequence shown here is derived from an EMBL/GenBank/DDBJ whole genome shotgun (WGS) entry which is preliminary data.</text>
</comment>
<accession>A0A512N5P4</accession>
<dbReference type="SUPFAM" id="SSF53335">
    <property type="entry name" value="S-adenosyl-L-methionine-dependent methyltransferases"/>
    <property type="match status" value="1"/>
</dbReference>
<reference evidence="4 5" key="1">
    <citation type="submission" date="2019-07" db="EMBL/GenBank/DDBJ databases">
        <title>Whole genome shotgun sequence of Reyranella soli NBRC 108950.</title>
        <authorList>
            <person name="Hosoyama A."/>
            <person name="Uohara A."/>
            <person name="Ohji S."/>
            <person name="Ichikawa N."/>
        </authorList>
    </citation>
    <scope>NUCLEOTIDE SEQUENCE [LARGE SCALE GENOMIC DNA]</scope>
    <source>
        <strain evidence="4 5">NBRC 108950</strain>
    </source>
</reference>
<keyword evidence="5" id="KW-1185">Reference proteome</keyword>
<sequence length="235" mass="25882">MATPGYDYDRDIPAGFYDEIHQCKAGVRFFWHDLKFRAVAKRLDGVGKVLDVGCGPGTFIGNYLGGVECLGIDFSASQIDYANRRYGTAEHRFSTQMLASLGERFDAITMIELLEHLPPADARRLLAEARGLLSPQGRLVVTTPNYRSLWPLIEWGVNRVSRVSYEQQHINKYWRGRLAADLAQAGYAKVEVGTAVGLAPFAAVFGRGPAQWLDAVERSVGHLGCGNLLVAVARP</sequence>
<keyword evidence="3" id="KW-0949">S-adenosyl-L-methionine</keyword>
<proteinExistence type="predicted"/>
<dbReference type="GO" id="GO:0032259">
    <property type="term" value="P:methylation"/>
    <property type="evidence" value="ECO:0007669"/>
    <property type="project" value="UniProtKB-KW"/>
</dbReference>
<name>A0A512N5P4_9HYPH</name>
<dbReference type="AlphaFoldDB" id="A0A512N5P4"/>
<evidence type="ECO:0000256" key="3">
    <source>
        <dbReference type="ARBA" id="ARBA00022691"/>
    </source>
</evidence>
<evidence type="ECO:0000256" key="2">
    <source>
        <dbReference type="ARBA" id="ARBA00022679"/>
    </source>
</evidence>
<dbReference type="PANTHER" id="PTHR43464:SF19">
    <property type="entry name" value="UBIQUINONE BIOSYNTHESIS O-METHYLTRANSFERASE, MITOCHONDRIAL"/>
    <property type="match status" value="1"/>
</dbReference>
<dbReference type="Pfam" id="PF13489">
    <property type="entry name" value="Methyltransf_23"/>
    <property type="match status" value="1"/>
</dbReference>
<evidence type="ECO:0008006" key="6">
    <source>
        <dbReference type="Google" id="ProtNLM"/>
    </source>
</evidence>
<keyword evidence="1" id="KW-0489">Methyltransferase</keyword>
<evidence type="ECO:0000256" key="1">
    <source>
        <dbReference type="ARBA" id="ARBA00022603"/>
    </source>
</evidence>
<dbReference type="EMBL" id="BKAJ01000030">
    <property type="protein sequence ID" value="GEP54317.1"/>
    <property type="molecule type" value="Genomic_DNA"/>
</dbReference>
<organism evidence="4 5">
    <name type="scientific">Reyranella soli</name>
    <dbReference type="NCBI Taxonomy" id="1230389"/>
    <lineage>
        <taxon>Bacteria</taxon>
        <taxon>Pseudomonadati</taxon>
        <taxon>Pseudomonadota</taxon>
        <taxon>Alphaproteobacteria</taxon>
        <taxon>Hyphomicrobiales</taxon>
        <taxon>Reyranellaceae</taxon>
        <taxon>Reyranella</taxon>
    </lineage>
</organism>
<dbReference type="PANTHER" id="PTHR43464">
    <property type="entry name" value="METHYLTRANSFERASE"/>
    <property type="match status" value="1"/>
</dbReference>
<gene>
    <name evidence="4" type="ORF">RSO01_14830</name>
</gene>
<dbReference type="InterPro" id="IPR029063">
    <property type="entry name" value="SAM-dependent_MTases_sf"/>
</dbReference>
<dbReference type="CDD" id="cd02440">
    <property type="entry name" value="AdoMet_MTases"/>
    <property type="match status" value="1"/>
</dbReference>
<keyword evidence="2" id="KW-0808">Transferase</keyword>